<dbReference type="Proteomes" id="UP001200741">
    <property type="component" value="Unassembled WGS sequence"/>
</dbReference>
<gene>
    <name evidence="1" type="ORF">LXT13_14345</name>
</gene>
<dbReference type="RefSeq" id="WP_233372602.1">
    <property type="nucleotide sequence ID" value="NZ_JAJTWU010000005.1"/>
</dbReference>
<organism evidence="1 2">
    <name type="scientific">Pelomonas cellulosilytica</name>
    <dbReference type="NCBI Taxonomy" id="2906762"/>
    <lineage>
        <taxon>Bacteria</taxon>
        <taxon>Pseudomonadati</taxon>
        <taxon>Pseudomonadota</taxon>
        <taxon>Betaproteobacteria</taxon>
        <taxon>Burkholderiales</taxon>
        <taxon>Sphaerotilaceae</taxon>
        <taxon>Roseateles</taxon>
    </lineage>
</organism>
<dbReference type="EMBL" id="JAJTWU010000005">
    <property type="protein sequence ID" value="MCE4555583.1"/>
    <property type="molecule type" value="Genomic_DNA"/>
</dbReference>
<sequence>MTDSTRKHSYWNLRVIEFDAGEDSYSAVHEVYYEADGRLRGYSVEPAIMMWTADDEPGAARRALEKFQRALAEPAIKAKEFG</sequence>
<evidence type="ECO:0000313" key="2">
    <source>
        <dbReference type="Proteomes" id="UP001200741"/>
    </source>
</evidence>
<accession>A0ABS8XXZ5</accession>
<proteinExistence type="predicted"/>
<evidence type="ECO:0000313" key="1">
    <source>
        <dbReference type="EMBL" id="MCE4555583.1"/>
    </source>
</evidence>
<reference evidence="1 2" key="1">
    <citation type="submission" date="2021-12" db="EMBL/GenBank/DDBJ databases">
        <title>Genome seq of P8.</title>
        <authorList>
            <person name="Seo T."/>
        </authorList>
    </citation>
    <scope>NUCLEOTIDE SEQUENCE [LARGE SCALE GENOMIC DNA]</scope>
    <source>
        <strain evidence="1 2">P8</strain>
    </source>
</reference>
<keyword evidence="2" id="KW-1185">Reference proteome</keyword>
<comment type="caution">
    <text evidence="1">The sequence shown here is derived from an EMBL/GenBank/DDBJ whole genome shotgun (WGS) entry which is preliminary data.</text>
</comment>
<protein>
    <submittedName>
        <fullName evidence="1">Uncharacterized protein</fullName>
    </submittedName>
</protein>
<name>A0ABS8XXZ5_9BURK</name>